<dbReference type="InterPro" id="IPR002881">
    <property type="entry name" value="DUF58"/>
</dbReference>
<accession>A0A0M8K714</accession>
<dbReference type="AlphaFoldDB" id="A0A0M8K714"/>
<dbReference type="Proteomes" id="UP000037784">
    <property type="component" value="Unassembled WGS sequence"/>
</dbReference>
<dbReference type="EMBL" id="BBZA01000029">
    <property type="protein sequence ID" value="GAP62042.1"/>
    <property type="molecule type" value="Genomic_DNA"/>
</dbReference>
<dbReference type="EMBL" id="LGKN01000005">
    <property type="protein sequence ID" value="KPL87829.1"/>
    <property type="molecule type" value="Genomic_DNA"/>
</dbReference>
<comment type="caution">
    <text evidence="2">The sequence shown here is derived from an EMBL/GenBank/DDBJ whole genome shotgun (WGS) entry which is preliminary data.</text>
</comment>
<name>A0A0M8K714_9CHLR</name>
<reference evidence="3 5" key="2">
    <citation type="submission" date="2015-07" db="EMBL/GenBank/DDBJ databases">
        <title>Whole genome sequence of Ardenticatena maritima DSM 23922.</title>
        <authorList>
            <person name="Hemp J."/>
            <person name="Ward L.M."/>
            <person name="Pace L.A."/>
            <person name="Fischer W.W."/>
        </authorList>
    </citation>
    <scope>NUCLEOTIDE SEQUENCE [LARGE SCALE GENOMIC DNA]</scope>
    <source>
        <strain evidence="3 5">110S</strain>
    </source>
</reference>
<proteinExistence type="predicted"/>
<dbReference type="Gene3D" id="3.40.50.410">
    <property type="entry name" value="von Willebrand factor, type A domain"/>
    <property type="match status" value="1"/>
</dbReference>
<reference evidence="4" key="3">
    <citation type="submission" date="2015-08" db="EMBL/GenBank/DDBJ databases">
        <title>Draft Genome Sequence of a Heterotrophic Facultative Anaerobic Bacterium Ardenticatena maritima Strain 110S.</title>
        <authorList>
            <person name="Kawaichi S."/>
            <person name="Yoshida T."/>
            <person name="Sako Y."/>
            <person name="Nakamura R."/>
        </authorList>
    </citation>
    <scope>NUCLEOTIDE SEQUENCE [LARGE SCALE GENOMIC DNA]</scope>
    <source>
        <strain evidence="4">110S</strain>
    </source>
</reference>
<dbReference type="PANTHER" id="PTHR33608:SF7">
    <property type="entry name" value="DUF58 DOMAIN-CONTAINING PROTEIN"/>
    <property type="match status" value="1"/>
</dbReference>
<protein>
    <recommendedName>
        <fullName evidence="1">DUF58 domain-containing protein</fullName>
    </recommendedName>
</protein>
<evidence type="ECO:0000313" key="4">
    <source>
        <dbReference type="Proteomes" id="UP000037784"/>
    </source>
</evidence>
<sequence>MTLQREDAPLLESAFLRRLEQLTLVSRQVRRGMLQGERRSPKRGLSVEFADYRPYVPGDDLRQLDWNVYARLERFFIKLFVEEEDITVHLLLDASRSMAWGAPSKLRLAVQTAAAIGYIALNHLDRVTLTRFGATRDTLPPRRGRQAALALFDFLQQTRAEGATHMGEHLRAYAAAARHPGPLYLITDLLDPTWQDGMRALLARQFEINILHILAPDERTPDFFGDWRLRDAETGQTVEITLDNALLDAYHRHLNAWLDEVRQWCQARAITHVLVPSETALDALLFGLLQRYGLLR</sequence>
<gene>
    <name evidence="2" type="ORF">ARMA_0465</name>
    <name evidence="3" type="ORF">SE16_09765</name>
</gene>
<keyword evidence="4" id="KW-1185">Reference proteome</keyword>
<reference evidence="2" key="1">
    <citation type="journal article" date="2015" name="Genome Announc.">
        <title>Draft Genome Sequence of a Heterotrophic Facultative Anaerobic Thermophilic Bacterium, Ardenticatena maritima Strain 110ST.</title>
        <authorList>
            <person name="Kawaichi S."/>
            <person name="Yoshida T."/>
            <person name="Sako Y."/>
            <person name="Nakamura R."/>
        </authorList>
    </citation>
    <scope>NUCLEOTIDE SEQUENCE [LARGE SCALE GENOMIC DNA]</scope>
    <source>
        <strain evidence="2">110S</strain>
    </source>
</reference>
<dbReference type="RefSeq" id="WP_054491971.1">
    <property type="nucleotide sequence ID" value="NZ_BBZA01000029.1"/>
</dbReference>
<organism evidence="2 4">
    <name type="scientific">Ardenticatena maritima</name>
    <dbReference type="NCBI Taxonomy" id="872965"/>
    <lineage>
        <taxon>Bacteria</taxon>
        <taxon>Bacillati</taxon>
        <taxon>Chloroflexota</taxon>
        <taxon>Ardenticatenia</taxon>
        <taxon>Ardenticatenales</taxon>
        <taxon>Ardenticatenaceae</taxon>
        <taxon>Ardenticatena</taxon>
    </lineage>
</organism>
<evidence type="ECO:0000313" key="3">
    <source>
        <dbReference type="EMBL" id="KPL87829.1"/>
    </source>
</evidence>
<dbReference type="PANTHER" id="PTHR33608">
    <property type="entry name" value="BLL2464 PROTEIN"/>
    <property type="match status" value="1"/>
</dbReference>
<feature type="domain" description="DUF58" evidence="1">
    <location>
        <begin position="51"/>
        <end position="253"/>
    </location>
</feature>
<dbReference type="InterPro" id="IPR036465">
    <property type="entry name" value="vWFA_dom_sf"/>
</dbReference>
<dbReference type="Proteomes" id="UP000050502">
    <property type="component" value="Unassembled WGS sequence"/>
</dbReference>
<dbReference type="PATRIC" id="fig|872965.6.peg.1997"/>
<dbReference type="STRING" id="872965.SE16_09765"/>
<evidence type="ECO:0000259" key="1">
    <source>
        <dbReference type="Pfam" id="PF01882"/>
    </source>
</evidence>
<dbReference type="OrthoDB" id="9776116at2"/>
<evidence type="ECO:0000313" key="2">
    <source>
        <dbReference type="EMBL" id="GAP62042.1"/>
    </source>
</evidence>
<dbReference type="Pfam" id="PF01882">
    <property type="entry name" value="DUF58"/>
    <property type="match status" value="1"/>
</dbReference>
<dbReference type="SUPFAM" id="SSF53300">
    <property type="entry name" value="vWA-like"/>
    <property type="match status" value="1"/>
</dbReference>
<evidence type="ECO:0000313" key="5">
    <source>
        <dbReference type="Proteomes" id="UP000050502"/>
    </source>
</evidence>